<keyword evidence="2" id="KW-1185">Reference proteome</keyword>
<dbReference type="HOGENOM" id="CLU_2277667_0_0_1"/>
<dbReference type="AlphaFoldDB" id="K3VRZ1"/>
<protein>
    <submittedName>
        <fullName evidence="1">Uncharacterized protein</fullName>
    </submittedName>
</protein>
<proteinExistence type="predicted"/>
<reference evidence="1 2" key="1">
    <citation type="journal article" date="2012" name="PLoS Pathog.">
        <title>Comparative pathogenomics reveals horizontally acquired novel virulence genes in fungi infecting cereal hosts.</title>
        <authorList>
            <person name="Gardiner D.M."/>
            <person name="McDonald M.C."/>
            <person name="Covarelli L."/>
            <person name="Solomon P.S."/>
            <person name="Rusu A.G."/>
            <person name="Marshall M."/>
            <person name="Kazan K."/>
            <person name="Chakraborty S."/>
            <person name="McDonald B.A."/>
            <person name="Manners J.M."/>
        </authorList>
    </citation>
    <scope>NUCLEOTIDE SEQUENCE [LARGE SCALE GENOMIC DNA]</scope>
    <source>
        <strain evidence="1 2">CS3096</strain>
    </source>
</reference>
<comment type="caution">
    <text evidence="1">The sequence shown here is derived from an EMBL/GenBank/DDBJ whole genome shotgun (WGS) entry which is preliminary data.</text>
</comment>
<accession>K3VRZ1</accession>
<evidence type="ECO:0000313" key="2">
    <source>
        <dbReference type="Proteomes" id="UP000007978"/>
    </source>
</evidence>
<sequence length="102" mass="11459">MLILMPILVLISQRLVTLCRVLISHACLLACLPVHIGPWHFKTSMLLGVPRIQCLICQFQSQHVPVRAEGSQLSNSGIRGECNTVSTRWEASIWKLFCPIHV</sequence>
<dbReference type="EMBL" id="AFNW01000049">
    <property type="protein sequence ID" value="EKJ78362.1"/>
    <property type="molecule type" value="Genomic_DNA"/>
</dbReference>
<dbReference type="KEGG" id="fpu:FPSE_01467"/>
<dbReference type="RefSeq" id="XP_009252862.1">
    <property type="nucleotide sequence ID" value="XM_009254587.1"/>
</dbReference>
<evidence type="ECO:0000313" key="1">
    <source>
        <dbReference type="EMBL" id="EKJ78362.1"/>
    </source>
</evidence>
<name>K3VRZ1_FUSPC</name>
<gene>
    <name evidence="1" type="ORF">FPSE_01467</name>
</gene>
<dbReference type="Proteomes" id="UP000007978">
    <property type="component" value="Chromosome 1"/>
</dbReference>
<dbReference type="GeneID" id="20360087"/>
<organism evidence="1 2">
    <name type="scientific">Fusarium pseudograminearum (strain CS3096)</name>
    <name type="common">Wheat and barley crown-rot fungus</name>
    <dbReference type="NCBI Taxonomy" id="1028729"/>
    <lineage>
        <taxon>Eukaryota</taxon>
        <taxon>Fungi</taxon>
        <taxon>Dikarya</taxon>
        <taxon>Ascomycota</taxon>
        <taxon>Pezizomycotina</taxon>
        <taxon>Sordariomycetes</taxon>
        <taxon>Hypocreomycetidae</taxon>
        <taxon>Hypocreales</taxon>
        <taxon>Nectriaceae</taxon>
        <taxon>Fusarium</taxon>
    </lineage>
</organism>